<dbReference type="SUPFAM" id="SSF49899">
    <property type="entry name" value="Concanavalin A-like lectins/glucanases"/>
    <property type="match status" value="1"/>
</dbReference>
<accession>A0A7K5CPL9</accession>
<dbReference type="InterPro" id="IPR043136">
    <property type="entry name" value="B30.2/SPRY_sf"/>
</dbReference>
<dbReference type="InterPro" id="IPR003877">
    <property type="entry name" value="SPRY_dom"/>
</dbReference>
<dbReference type="InterPro" id="IPR001870">
    <property type="entry name" value="B30.2/SPRY"/>
</dbReference>
<gene>
    <name evidence="2" type="primary">Btn2a1</name>
    <name evidence="2" type="ORF">MOTALB_R15677</name>
</gene>
<dbReference type="AlphaFoldDB" id="A0A7K5CPL9"/>
<comment type="caution">
    <text evidence="2">The sequence shown here is derived from an EMBL/GenBank/DDBJ whole genome shotgun (WGS) entry which is preliminary data.</text>
</comment>
<evidence type="ECO:0000313" key="2">
    <source>
        <dbReference type="EMBL" id="NWS09549.1"/>
    </source>
</evidence>
<sequence length="78" mass="8843">GVALESVPRKEPLHLLRSGKVWGLQLDQDGICRAVGITSEVLALKEKHHRIRVCLDYEAGRVTFYNVKDMMQILQLEA</sequence>
<name>A0A7K5CPL9_MOTAL</name>
<dbReference type="Gene3D" id="2.60.120.920">
    <property type="match status" value="1"/>
</dbReference>
<dbReference type="EMBL" id="VXBE01018708">
    <property type="protein sequence ID" value="NWS09549.1"/>
    <property type="molecule type" value="Genomic_DNA"/>
</dbReference>
<dbReference type="InterPro" id="IPR013320">
    <property type="entry name" value="ConA-like_dom_sf"/>
</dbReference>
<dbReference type="Proteomes" id="UP000532252">
    <property type="component" value="Unassembled WGS sequence"/>
</dbReference>
<evidence type="ECO:0000259" key="1">
    <source>
        <dbReference type="PROSITE" id="PS50188"/>
    </source>
</evidence>
<feature type="non-terminal residue" evidence="2">
    <location>
        <position position="78"/>
    </location>
</feature>
<feature type="domain" description="B30.2/SPRY" evidence="1">
    <location>
        <begin position="1"/>
        <end position="78"/>
    </location>
</feature>
<dbReference type="Pfam" id="PF00622">
    <property type="entry name" value="SPRY"/>
    <property type="match status" value="1"/>
</dbReference>
<evidence type="ECO:0000313" key="3">
    <source>
        <dbReference type="Proteomes" id="UP000532252"/>
    </source>
</evidence>
<proteinExistence type="predicted"/>
<dbReference type="PROSITE" id="PS50188">
    <property type="entry name" value="B302_SPRY"/>
    <property type="match status" value="1"/>
</dbReference>
<feature type="non-terminal residue" evidence="2">
    <location>
        <position position="1"/>
    </location>
</feature>
<keyword evidence="3" id="KW-1185">Reference proteome</keyword>
<organism evidence="2 3">
    <name type="scientific">Motacilla alba</name>
    <name type="common">White wagtail</name>
    <name type="synonym">Pied wagtail</name>
    <dbReference type="NCBI Taxonomy" id="45807"/>
    <lineage>
        <taxon>Eukaryota</taxon>
        <taxon>Metazoa</taxon>
        <taxon>Chordata</taxon>
        <taxon>Craniata</taxon>
        <taxon>Vertebrata</taxon>
        <taxon>Euteleostomi</taxon>
        <taxon>Archelosauria</taxon>
        <taxon>Archosauria</taxon>
        <taxon>Dinosauria</taxon>
        <taxon>Saurischia</taxon>
        <taxon>Theropoda</taxon>
        <taxon>Coelurosauria</taxon>
        <taxon>Aves</taxon>
        <taxon>Neognathae</taxon>
        <taxon>Neoaves</taxon>
        <taxon>Telluraves</taxon>
        <taxon>Australaves</taxon>
        <taxon>Passeriformes</taxon>
        <taxon>Passeroidea</taxon>
        <taxon>Motacillidae</taxon>
        <taxon>Motacilla</taxon>
    </lineage>
</organism>
<protein>
    <submittedName>
        <fullName evidence="2">BT2A1 protein</fullName>
    </submittedName>
</protein>
<reference evidence="2 3" key="1">
    <citation type="submission" date="2019-09" db="EMBL/GenBank/DDBJ databases">
        <title>Bird 10,000 Genomes (B10K) Project - Family phase.</title>
        <authorList>
            <person name="Zhang G."/>
        </authorList>
    </citation>
    <scope>NUCLEOTIDE SEQUENCE [LARGE SCALE GENOMIC DNA]</scope>
    <source>
        <strain evidence="2">B10K-DU-001-75</strain>
        <tissue evidence="2">Muscle</tissue>
    </source>
</reference>